<dbReference type="VEuPathDB" id="CryptoDB:Vbra_19604"/>
<feature type="region of interest" description="Disordered" evidence="1">
    <location>
        <begin position="1"/>
        <end position="21"/>
    </location>
</feature>
<sequence>MDNLMKPRAEPEEEAEPSNHEKVDIPHKFMTMSSLWKKGESFNWLFFPTRVGLFGPPDSILHLRQKLLASLQESFPWLRLSVEDLMVDVTSVAEYNERGNAPDNRITVTSLIQAPTIVDIRTERLSASVSSAVRDETEEHRRLDSAGRIARVPRNGMSMAGE</sequence>
<reference evidence="2 3" key="1">
    <citation type="submission" date="2014-11" db="EMBL/GenBank/DDBJ databases">
        <authorList>
            <person name="Zhu J."/>
            <person name="Qi W."/>
            <person name="Song R."/>
        </authorList>
    </citation>
    <scope>NUCLEOTIDE SEQUENCE [LARGE SCALE GENOMIC DNA]</scope>
</reference>
<accession>A0A0G4H6H5</accession>
<dbReference type="Proteomes" id="UP000041254">
    <property type="component" value="Unassembled WGS sequence"/>
</dbReference>
<dbReference type="AlphaFoldDB" id="A0A0G4H6H5"/>
<name>A0A0G4H6H5_VITBC</name>
<evidence type="ECO:0000313" key="2">
    <source>
        <dbReference type="EMBL" id="CEM39321.1"/>
    </source>
</evidence>
<feature type="compositionally biased region" description="Basic and acidic residues" evidence="1">
    <location>
        <begin position="1"/>
        <end position="10"/>
    </location>
</feature>
<keyword evidence="3" id="KW-1185">Reference proteome</keyword>
<evidence type="ECO:0000256" key="1">
    <source>
        <dbReference type="SAM" id="MobiDB-lite"/>
    </source>
</evidence>
<dbReference type="EMBL" id="CDMY01001036">
    <property type="protein sequence ID" value="CEM39321.1"/>
    <property type="molecule type" value="Genomic_DNA"/>
</dbReference>
<proteinExistence type="predicted"/>
<dbReference type="InParanoid" id="A0A0G4H6H5"/>
<organism evidence="2 3">
    <name type="scientific">Vitrella brassicaformis (strain CCMP3155)</name>
    <dbReference type="NCBI Taxonomy" id="1169540"/>
    <lineage>
        <taxon>Eukaryota</taxon>
        <taxon>Sar</taxon>
        <taxon>Alveolata</taxon>
        <taxon>Colpodellida</taxon>
        <taxon>Vitrellaceae</taxon>
        <taxon>Vitrella</taxon>
    </lineage>
</organism>
<protein>
    <submittedName>
        <fullName evidence="2">Uncharacterized protein</fullName>
    </submittedName>
</protein>
<gene>
    <name evidence="2" type="ORF">Vbra_19604</name>
</gene>
<evidence type="ECO:0000313" key="3">
    <source>
        <dbReference type="Proteomes" id="UP000041254"/>
    </source>
</evidence>